<keyword evidence="5" id="KW-1185">Reference proteome</keyword>
<accession>A0AAD0RRZ1</accession>
<evidence type="ECO:0000256" key="1">
    <source>
        <dbReference type="ARBA" id="ARBA00008754"/>
    </source>
</evidence>
<dbReference type="EMBL" id="CP031968">
    <property type="protein sequence ID" value="AXT47422.1"/>
    <property type="molecule type" value="Genomic_DNA"/>
</dbReference>
<dbReference type="RefSeq" id="WP_019104336.1">
    <property type="nucleotide sequence ID" value="NZ_CP031968.1"/>
</dbReference>
<dbReference type="GeneID" id="58560885"/>
<dbReference type="PANTHER" id="PTHR43732">
    <property type="entry name" value="RIBOSE 5-PHOSPHATE ISOMERASE-RELATED"/>
    <property type="match status" value="1"/>
</dbReference>
<dbReference type="Proteomes" id="UP000259465">
    <property type="component" value="Chromosome"/>
</dbReference>
<dbReference type="GO" id="GO:0016861">
    <property type="term" value="F:intramolecular oxidoreductase activity, interconverting aldoses and ketoses"/>
    <property type="evidence" value="ECO:0007669"/>
    <property type="project" value="UniProtKB-ARBA"/>
</dbReference>
<dbReference type="PIRSF" id="PIRSF005384">
    <property type="entry name" value="RpiB_LacA_B"/>
    <property type="match status" value="1"/>
</dbReference>
<dbReference type="PANTHER" id="PTHR43732:SF1">
    <property type="entry name" value="RIBOSE 5-PHOSPHATE ISOMERASE"/>
    <property type="match status" value="1"/>
</dbReference>
<sequence>MHIAIACDEAAFDLKEILLRHLQAQGRQVSDCGVYDRQPALYADIAIPIAEQIIAGRYSHAVLLCGTGIGMAIAANKVPGIRAAQCHDTYSAERAKRSNDAQIITLGARVVGPELAKRIVDTWLEARFDGGASQPKLDRISQYEQASPRRDGDGEPS</sequence>
<dbReference type="InterPro" id="IPR036569">
    <property type="entry name" value="RpiB_LacA_LacB_sf"/>
</dbReference>
<proteinExistence type="inferred from homology"/>
<name>A0AAD0RRZ1_9NEIS</name>
<dbReference type="KEGG" id="crz:D1345_15045"/>
<feature type="compositionally biased region" description="Basic and acidic residues" evidence="3">
    <location>
        <begin position="136"/>
        <end position="157"/>
    </location>
</feature>
<gene>
    <name evidence="4" type="ORF">D1345_15045</name>
</gene>
<dbReference type="InterPro" id="IPR051812">
    <property type="entry name" value="SPI_LacAB/RpiB"/>
</dbReference>
<comment type="similarity">
    <text evidence="1">Belongs to the LacAB/RpiB family.</text>
</comment>
<dbReference type="InterPro" id="IPR003500">
    <property type="entry name" value="RpiB_LacA_LacB"/>
</dbReference>
<protein>
    <submittedName>
        <fullName evidence="4">Ribose 5-phosphate isomerase B</fullName>
    </submittedName>
</protein>
<evidence type="ECO:0000313" key="5">
    <source>
        <dbReference type="Proteomes" id="UP000259465"/>
    </source>
</evidence>
<evidence type="ECO:0000256" key="2">
    <source>
        <dbReference type="ARBA" id="ARBA00023235"/>
    </source>
</evidence>
<reference evidence="4 5" key="1">
    <citation type="submission" date="2018-08" db="EMBL/GenBank/DDBJ databases">
        <title>Complete genome sequence of JP2-74.</title>
        <authorList>
            <person name="Wu L."/>
        </authorList>
    </citation>
    <scope>NUCLEOTIDE SEQUENCE [LARGE SCALE GENOMIC DNA]</scope>
    <source>
        <strain evidence="4 5">JP2-74</strain>
    </source>
</reference>
<keyword evidence="2 4" id="KW-0413">Isomerase</keyword>
<evidence type="ECO:0000313" key="4">
    <source>
        <dbReference type="EMBL" id="AXT47422.1"/>
    </source>
</evidence>
<dbReference type="Pfam" id="PF02502">
    <property type="entry name" value="LacAB_rpiB"/>
    <property type="match status" value="1"/>
</dbReference>
<feature type="region of interest" description="Disordered" evidence="3">
    <location>
        <begin position="132"/>
        <end position="157"/>
    </location>
</feature>
<evidence type="ECO:0000256" key="3">
    <source>
        <dbReference type="SAM" id="MobiDB-lite"/>
    </source>
</evidence>
<dbReference type="AlphaFoldDB" id="A0AAD0RRZ1"/>
<dbReference type="GO" id="GO:0005975">
    <property type="term" value="P:carbohydrate metabolic process"/>
    <property type="evidence" value="ECO:0007669"/>
    <property type="project" value="InterPro"/>
</dbReference>
<dbReference type="NCBIfam" id="TIGR00689">
    <property type="entry name" value="rpiB_lacA_lacB"/>
    <property type="match status" value="1"/>
</dbReference>
<dbReference type="NCBIfam" id="NF004051">
    <property type="entry name" value="PRK05571.1"/>
    <property type="match status" value="1"/>
</dbReference>
<organism evidence="4 5">
    <name type="scientific">Chromobacterium rhizoryzae</name>
    <dbReference type="NCBI Taxonomy" id="1778675"/>
    <lineage>
        <taxon>Bacteria</taxon>
        <taxon>Pseudomonadati</taxon>
        <taxon>Pseudomonadota</taxon>
        <taxon>Betaproteobacteria</taxon>
        <taxon>Neisseriales</taxon>
        <taxon>Chromobacteriaceae</taxon>
        <taxon>Chromobacterium</taxon>
    </lineage>
</organism>
<dbReference type="SUPFAM" id="SSF89623">
    <property type="entry name" value="Ribose/Galactose isomerase RpiB/AlsB"/>
    <property type="match status" value="1"/>
</dbReference>
<dbReference type="Gene3D" id="3.40.1400.10">
    <property type="entry name" value="Sugar-phosphate isomerase, RpiB/LacA/LacB"/>
    <property type="match status" value="1"/>
</dbReference>